<dbReference type="InParanoid" id="M0D6J8"/>
<evidence type="ECO:0000313" key="3">
    <source>
        <dbReference type="Proteomes" id="UP000011513"/>
    </source>
</evidence>
<feature type="compositionally biased region" description="Gly residues" evidence="1">
    <location>
        <begin position="35"/>
        <end position="50"/>
    </location>
</feature>
<evidence type="ECO:0008006" key="4">
    <source>
        <dbReference type="Google" id="ProtNLM"/>
    </source>
</evidence>
<keyword evidence="3" id="KW-1185">Reference proteome</keyword>
<accession>M0D6J8</accession>
<sequence>MCLLIVLAGCAGSGAGGDATDSTPAPTATETEDAGSGGSGGADSGAGSGGDSNEASGSAGGDDTPPDMAVVLRTGESYEYAVHSAVLADEPETGTITIDVTEGGEWPGVAMDVVRDAPGGRMEASSQAAVFSPAMGEMSYALNVRNLVVTSRLVTGRSTDIRTYEVGETWRFRGSDTEANFEVVDEEDVGGLAAKHVRVTGGAESDLDAEVWLVHGVGFPVKFVQMEDGEATIELTLTSYSG</sequence>
<evidence type="ECO:0000313" key="2">
    <source>
        <dbReference type="EMBL" id="ELZ31085.1"/>
    </source>
</evidence>
<protein>
    <recommendedName>
        <fullName evidence="4">DUF3108 domain-containing protein</fullName>
    </recommendedName>
</protein>
<name>M0D6J8_HALPD</name>
<organism evidence="2 3">
    <name type="scientific">Halogeometricum pallidum JCM 14848</name>
    <dbReference type="NCBI Taxonomy" id="1227487"/>
    <lineage>
        <taxon>Archaea</taxon>
        <taxon>Methanobacteriati</taxon>
        <taxon>Methanobacteriota</taxon>
        <taxon>Stenosarchaea group</taxon>
        <taxon>Halobacteria</taxon>
        <taxon>Halobacteriales</taxon>
        <taxon>Haloferacaceae</taxon>
        <taxon>Halogeometricum</taxon>
    </lineage>
</organism>
<evidence type="ECO:0000256" key="1">
    <source>
        <dbReference type="SAM" id="MobiDB-lite"/>
    </source>
</evidence>
<reference evidence="2 3" key="1">
    <citation type="journal article" date="2014" name="PLoS Genet.">
        <title>Phylogenetically driven sequencing of extremely halophilic archaea reveals strategies for static and dynamic osmo-response.</title>
        <authorList>
            <person name="Becker E.A."/>
            <person name="Seitzer P.M."/>
            <person name="Tritt A."/>
            <person name="Larsen D."/>
            <person name="Krusor M."/>
            <person name="Yao A.I."/>
            <person name="Wu D."/>
            <person name="Madern D."/>
            <person name="Eisen J.A."/>
            <person name="Darling A.E."/>
            <person name="Facciotti M.T."/>
        </authorList>
    </citation>
    <scope>NUCLEOTIDE SEQUENCE [LARGE SCALE GENOMIC DNA]</scope>
    <source>
        <strain evidence="2 3">JCM 14848</strain>
    </source>
</reference>
<feature type="compositionally biased region" description="Low complexity" evidence="1">
    <location>
        <begin position="51"/>
        <end position="63"/>
    </location>
</feature>
<feature type="compositionally biased region" description="Low complexity" evidence="1">
    <location>
        <begin position="18"/>
        <end position="29"/>
    </location>
</feature>
<dbReference type="AlphaFoldDB" id="M0D6J8"/>
<dbReference type="Proteomes" id="UP000011513">
    <property type="component" value="Unassembled WGS sequence"/>
</dbReference>
<gene>
    <name evidence="2" type="ORF">C474_09629</name>
</gene>
<comment type="caution">
    <text evidence="2">The sequence shown here is derived from an EMBL/GenBank/DDBJ whole genome shotgun (WGS) entry which is preliminary data.</text>
</comment>
<dbReference type="EMBL" id="AOIV01000023">
    <property type="protein sequence ID" value="ELZ31085.1"/>
    <property type="molecule type" value="Genomic_DNA"/>
</dbReference>
<feature type="region of interest" description="Disordered" evidence="1">
    <location>
        <begin position="14"/>
        <end position="69"/>
    </location>
</feature>
<proteinExistence type="predicted"/>